<accession>A0ABT7LME8</accession>
<comment type="caution">
    <text evidence="1">The sequence shown here is derived from an EMBL/GenBank/DDBJ whole genome shotgun (WGS) entry which is preliminary data.</text>
</comment>
<dbReference type="EMBL" id="JASVDS010000004">
    <property type="protein sequence ID" value="MDL5033325.1"/>
    <property type="molecule type" value="Genomic_DNA"/>
</dbReference>
<dbReference type="Proteomes" id="UP001238603">
    <property type="component" value="Unassembled WGS sequence"/>
</dbReference>
<reference evidence="1 2" key="1">
    <citation type="submission" date="2023-06" db="EMBL/GenBank/DDBJ databases">
        <title>Pelomonas sp. APW6 16S ribosomal RNA gene genome sequencing and assembly.</title>
        <authorList>
            <person name="Woo H."/>
        </authorList>
    </citation>
    <scope>NUCLEOTIDE SEQUENCE [LARGE SCALE GENOMIC DNA]</scope>
    <source>
        <strain evidence="1 2">APW6</strain>
    </source>
</reference>
<evidence type="ECO:0000313" key="1">
    <source>
        <dbReference type="EMBL" id="MDL5033325.1"/>
    </source>
</evidence>
<keyword evidence="2" id="KW-1185">Reference proteome</keyword>
<sequence>MPALIAAKRGSCDLQHFGKAVSCMREQSTRDLIIRLESTADALTLWALHLELDKREVPPCLRWPANDATRQAEFITLLADLLWFCRRNPEHRPRFRGWRDLLNQPPASARWHHCAHRQFLFIAARRSVSHWCATGLDLSDQQRQDLMTLETNAMRASRRALEPRQFAGLRERLECHSRRHPDKSGRVTPAQVASRRALLWRTYVLAGRSPTRAVEFWALLSGEELTRQALSKQIALVAEILRKERLTAS</sequence>
<evidence type="ECO:0000313" key="2">
    <source>
        <dbReference type="Proteomes" id="UP001238603"/>
    </source>
</evidence>
<protein>
    <submittedName>
        <fullName evidence="1">Uncharacterized protein</fullName>
    </submittedName>
</protein>
<proteinExistence type="predicted"/>
<name>A0ABT7LME8_9BURK</name>
<organism evidence="1 2">
    <name type="scientific">Roseateles subflavus</name>
    <dbReference type="NCBI Taxonomy" id="3053353"/>
    <lineage>
        <taxon>Bacteria</taxon>
        <taxon>Pseudomonadati</taxon>
        <taxon>Pseudomonadota</taxon>
        <taxon>Betaproteobacteria</taxon>
        <taxon>Burkholderiales</taxon>
        <taxon>Sphaerotilaceae</taxon>
        <taxon>Roseateles</taxon>
    </lineage>
</organism>
<gene>
    <name evidence="1" type="ORF">QRD43_15525</name>
</gene>